<protein>
    <submittedName>
        <fullName evidence="1">Uncharacterized protein</fullName>
    </submittedName>
</protein>
<dbReference type="EMBL" id="GGEC01058383">
    <property type="protein sequence ID" value="MBX38867.1"/>
    <property type="molecule type" value="Transcribed_RNA"/>
</dbReference>
<accession>A0A2P2N8Q3</accession>
<name>A0A2P2N8Q3_RHIMU</name>
<evidence type="ECO:0000313" key="1">
    <source>
        <dbReference type="EMBL" id="MBX38867.1"/>
    </source>
</evidence>
<organism evidence="1">
    <name type="scientific">Rhizophora mucronata</name>
    <name type="common">Asiatic mangrove</name>
    <dbReference type="NCBI Taxonomy" id="61149"/>
    <lineage>
        <taxon>Eukaryota</taxon>
        <taxon>Viridiplantae</taxon>
        <taxon>Streptophyta</taxon>
        <taxon>Embryophyta</taxon>
        <taxon>Tracheophyta</taxon>
        <taxon>Spermatophyta</taxon>
        <taxon>Magnoliopsida</taxon>
        <taxon>eudicotyledons</taxon>
        <taxon>Gunneridae</taxon>
        <taxon>Pentapetalae</taxon>
        <taxon>rosids</taxon>
        <taxon>fabids</taxon>
        <taxon>Malpighiales</taxon>
        <taxon>Rhizophoraceae</taxon>
        <taxon>Rhizophora</taxon>
    </lineage>
</organism>
<reference evidence="1" key="1">
    <citation type="submission" date="2018-02" db="EMBL/GenBank/DDBJ databases">
        <title>Rhizophora mucronata_Transcriptome.</title>
        <authorList>
            <person name="Meera S.P."/>
            <person name="Sreeshan A."/>
            <person name="Augustine A."/>
        </authorList>
    </citation>
    <scope>NUCLEOTIDE SEQUENCE</scope>
    <source>
        <tissue evidence="1">Leaf</tissue>
    </source>
</reference>
<sequence>MGNGTKVSCYLPPAISGQSVGKRF</sequence>
<proteinExistence type="predicted"/>
<dbReference type="AlphaFoldDB" id="A0A2P2N8Q3"/>